<keyword evidence="4" id="KW-1185">Reference proteome</keyword>
<feature type="region of interest" description="Disordered" evidence="1">
    <location>
        <begin position="300"/>
        <end position="348"/>
    </location>
</feature>
<evidence type="ECO:0000313" key="3">
    <source>
        <dbReference type="EMBL" id="TQB68517.1"/>
    </source>
</evidence>
<feature type="compositionally biased region" description="Basic and acidic residues" evidence="1">
    <location>
        <begin position="110"/>
        <end position="121"/>
    </location>
</feature>
<keyword evidence="2" id="KW-1133">Transmembrane helix</keyword>
<feature type="region of interest" description="Disordered" evidence="1">
    <location>
        <begin position="43"/>
        <end position="69"/>
    </location>
</feature>
<comment type="caution">
    <text evidence="3">The sequence shown here is derived from an EMBL/GenBank/DDBJ whole genome shotgun (WGS) entry which is preliminary data.</text>
</comment>
<gene>
    <name evidence="3" type="ORF">MPDQ_003341</name>
</gene>
<dbReference type="EMBL" id="VIFY01000210">
    <property type="protein sequence ID" value="TQB68517.1"/>
    <property type="molecule type" value="Genomic_DNA"/>
</dbReference>
<feature type="compositionally biased region" description="Low complexity" evidence="1">
    <location>
        <begin position="193"/>
        <end position="204"/>
    </location>
</feature>
<name>A0A507QND3_MONPU</name>
<keyword evidence="2" id="KW-0812">Transmembrane</keyword>
<organism evidence="3 4">
    <name type="scientific">Monascus purpureus</name>
    <name type="common">Red mold</name>
    <name type="synonym">Monascus anka</name>
    <dbReference type="NCBI Taxonomy" id="5098"/>
    <lineage>
        <taxon>Eukaryota</taxon>
        <taxon>Fungi</taxon>
        <taxon>Dikarya</taxon>
        <taxon>Ascomycota</taxon>
        <taxon>Pezizomycotina</taxon>
        <taxon>Eurotiomycetes</taxon>
        <taxon>Eurotiomycetidae</taxon>
        <taxon>Eurotiales</taxon>
        <taxon>Aspergillaceae</taxon>
        <taxon>Monascus</taxon>
    </lineage>
</organism>
<dbReference type="AlphaFoldDB" id="A0A507QND3"/>
<feature type="transmembrane region" description="Helical" evidence="2">
    <location>
        <begin position="500"/>
        <end position="519"/>
    </location>
</feature>
<dbReference type="OrthoDB" id="5369448at2759"/>
<feature type="region of interest" description="Disordered" evidence="1">
    <location>
        <begin position="108"/>
        <end position="133"/>
    </location>
</feature>
<feature type="region of interest" description="Disordered" evidence="1">
    <location>
        <begin position="153"/>
        <end position="210"/>
    </location>
</feature>
<evidence type="ECO:0000256" key="2">
    <source>
        <dbReference type="SAM" id="Phobius"/>
    </source>
</evidence>
<evidence type="ECO:0000256" key="1">
    <source>
        <dbReference type="SAM" id="MobiDB-lite"/>
    </source>
</evidence>
<protein>
    <submittedName>
        <fullName evidence="3">Uncharacterized protein</fullName>
    </submittedName>
</protein>
<keyword evidence="2" id="KW-0472">Membrane</keyword>
<feature type="compositionally biased region" description="Acidic residues" evidence="1">
    <location>
        <begin position="163"/>
        <end position="172"/>
    </location>
</feature>
<evidence type="ECO:0000313" key="4">
    <source>
        <dbReference type="Proteomes" id="UP000319663"/>
    </source>
</evidence>
<reference evidence="3 4" key="1">
    <citation type="submission" date="2019-06" db="EMBL/GenBank/DDBJ databases">
        <title>Wine fermentation using esterase from Monascus purpureus.</title>
        <authorList>
            <person name="Geng C."/>
            <person name="Zhang Y."/>
        </authorList>
    </citation>
    <scope>NUCLEOTIDE SEQUENCE [LARGE SCALE GENOMIC DNA]</scope>
    <source>
        <strain evidence="3">HQ1</strain>
    </source>
</reference>
<dbReference type="STRING" id="5098.A0A507QND3"/>
<dbReference type="Proteomes" id="UP000319663">
    <property type="component" value="Unassembled WGS sequence"/>
</dbReference>
<feature type="compositionally biased region" description="Polar residues" evidence="1">
    <location>
        <begin position="60"/>
        <end position="69"/>
    </location>
</feature>
<feature type="compositionally biased region" description="Acidic residues" evidence="1">
    <location>
        <begin position="308"/>
        <end position="332"/>
    </location>
</feature>
<proteinExistence type="predicted"/>
<accession>A0A507QND3</accession>
<sequence>MENSALFSEPINLAEDDSHLHFPDEALIPSSAKDHLAHPLDGISGSVCGDDEHLSGHPEYTSSVSSTDELVQVKSRTSSQSSFSSMPDSVVVHRSKDQEFGCPIAGIDARGQDGADNENKMAKGKQRPSGIGYGTLRSLYNVREREVAFRHPSSVREMQLHTEDEDADDDEYLTPPRRRIHGRSPGSTPLKRSPYYSPSGASPSRNKPEPVKKEYPLVLLHCNLLPPTLSLSATIGVPDQRILKEVLPPQYWRRWKLLEEKVGFGVVRDRGVLISHPQDMYDLLEERLLESLELQRPRLQDGHFLGQDEGDSEKEDMEQLEGEESATDDEQGEACPDCGRKVARQGGESDCGKRKWEIRVFAANGLMRAGAWAAAWKEMEKVDVEVGLWLPSDVRRELERKALEEGLIYYDAQRVISSQTVTGETQPPSQPIHLSSAQECRTQEQIDGLDDSTKSIPMSTLADPAPNKSVASHNHRADDIDLHVLLKNYLRLLASDGRNIALVILSILVIVLAIVARPMGENIQPLLRENLLDPSPRPIVHMPQTAALHVGSSNSRPPIVRSFLPAGSAAPSSGYAGSRGESALPGGAELAEIRN</sequence>